<dbReference type="PRINTS" id="PR00983">
    <property type="entry name" value="TRNASYNTHCYS"/>
</dbReference>
<dbReference type="InterPro" id="IPR032678">
    <property type="entry name" value="tRNA-synt_1_cat_dom"/>
</dbReference>
<gene>
    <name evidence="13" type="primary">cysS</name>
    <name evidence="16" type="ORF">HNR25_002894</name>
</gene>
<dbReference type="Pfam" id="PF23493">
    <property type="entry name" value="CysS_C"/>
    <property type="match status" value="1"/>
</dbReference>
<feature type="binding site" evidence="13">
    <location>
        <position position="237"/>
    </location>
    <ligand>
        <name>Zn(2+)</name>
        <dbReference type="ChEBI" id="CHEBI:29105"/>
    </ligand>
</feature>
<evidence type="ECO:0000256" key="13">
    <source>
        <dbReference type="HAMAP-Rule" id="MF_00041"/>
    </source>
</evidence>
<dbReference type="PANTHER" id="PTHR10890">
    <property type="entry name" value="CYSTEINYL-TRNA SYNTHETASE"/>
    <property type="match status" value="1"/>
</dbReference>
<dbReference type="Pfam" id="PF09190">
    <property type="entry name" value="DALR_2"/>
    <property type="match status" value="1"/>
</dbReference>
<dbReference type="FunFam" id="3.40.50.620:FF:000068">
    <property type="entry name" value="Cysteine--tRNA ligase"/>
    <property type="match status" value="1"/>
</dbReference>
<dbReference type="GO" id="GO:0005524">
    <property type="term" value="F:ATP binding"/>
    <property type="evidence" value="ECO:0007669"/>
    <property type="project" value="UniProtKB-UniRule"/>
</dbReference>
<feature type="domain" description="Cysteinyl-tRNA synthetase class Ia DALR" evidence="15">
    <location>
        <begin position="344"/>
        <end position="405"/>
    </location>
</feature>
<dbReference type="InterPro" id="IPR024909">
    <property type="entry name" value="Cys-tRNA/MSH_ligase"/>
</dbReference>
<evidence type="ECO:0000256" key="2">
    <source>
        <dbReference type="ARBA" id="ARBA00005594"/>
    </source>
</evidence>
<evidence type="ECO:0000256" key="7">
    <source>
        <dbReference type="ARBA" id="ARBA00022741"/>
    </source>
</evidence>
<dbReference type="Gene3D" id="3.40.50.620">
    <property type="entry name" value="HUPs"/>
    <property type="match status" value="1"/>
</dbReference>
<feature type="region of interest" description="Disordered" evidence="14">
    <location>
        <begin position="158"/>
        <end position="202"/>
    </location>
</feature>
<evidence type="ECO:0000256" key="5">
    <source>
        <dbReference type="ARBA" id="ARBA00022598"/>
    </source>
</evidence>
<comment type="catalytic activity">
    <reaction evidence="12 13">
        <text>tRNA(Cys) + L-cysteine + ATP = L-cysteinyl-tRNA(Cys) + AMP + diphosphate</text>
        <dbReference type="Rhea" id="RHEA:17773"/>
        <dbReference type="Rhea" id="RHEA-COMP:9661"/>
        <dbReference type="Rhea" id="RHEA-COMP:9679"/>
        <dbReference type="ChEBI" id="CHEBI:30616"/>
        <dbReference type="ChEBI" id="CHEBI:33019"/>
        <dbReference type="ChEBI" id="CHEBI:35235"/>
        <dbReference type="ChEBI" id="CHEBI:78442"/>
        <dbReference type="ChEBI" id="CHEBI:78517"/>
        <dbReference type="ChEBI" id="CHEBI:456215"/>
        <dbReference type="EC" id="6.1.1.16"/>
    </reaction>
</comment>
<comment type="subcellular location">
    <subcellularLocation>
        <location evidence="1 13">Cytoplasm</location>
    </subcellularLocation>
</comment>
<feature type="short sequence motif" description="'HIGH' region" evidence="13">
    <location>
        <begin position="31"/>
        <end position="41"/>
    </location>
</feature>
<feature type="binding site" evidence="13">
    <location>
        <position position="29"/>
    </location>
    <ligand>
        <name>Zn(2+)</name>
        <dbReference type="ChEBI" id="CHEBI:29105"/>
    </ligand>
</feature>
<dbReference type="InterPro" id="IPR015803">
    <property type="entry name" value="Cys-tRNA-ligase"/>
</dbReference>
<keyword evidence="10 13" id="KW-0648">Protein biosynthesis</keyword>
<dbReference type="CDD" id="cd00672">
    <property type="entry name" value="CysRS_core"/>
    <property type="match status" value="1"/>
</dbReference>
<dbReference type="RefSeq" id="WP_184635869.1">
    <property type="nucleotide sequence ID" value="NZ_BAABKT010000010.1"/>
</dbReference>
<dbReference type="AlphaFoldDB" id="A0A841EDM1"/>
<keyword evidence="6 13" id="KW-0479">Metal-binding</keyword>
<dbReference type="GO" id="GO:0008270">
    <property type="term" value="F:zinc ion binding"/>
    <property type="evidence" value="ECO:0007669"/>
    <property type="project" value="UniProtKB-UniRule"/>
</dbReference>
<feature type="binding site" evidence="13">
    <location>
        <position position="241"/>
    </location>
    <ligand>
        <name>Zn(2+)</name>
        <dbReference type="ChEBI" id="CHEBI:29105"/>
    </ligand>
</feature>
<comment type="subunit">
    <text evidence="3 13">Monomer.</text>
</comment>
<dbReference type="GO" id="GO:0006423">
    <property type="term" value="P:cysteinyl-tRNA aminoacylation"/>
    <property type="evidence" value="ECO:0007669"/>
    <property type="project" value="UniProtKB-UniRule"/>
</dbReference>
<evidence type="ECO:0000256" key="3">
    <source>
        <dbReference type="ARBA" id="ARBA00011245"/>
    </source>
</evidence>
<dbReference type="Pfam" id="PF01406">
    <property type="entry name" value="tRNA-synt_1e"/>
    <property type="match status" value="1"/>
</dbReference>
<dbReference type="SMART" id="SM00840">
    <property type="entry name" value="DALR_2"/>
    <property type="match status" value="1"/>
</dbReference>
<dbReference type="EC" id="6.1.1.16" evidence="13"/>
<name>A0A841EDM1_9ACTN</name>
<evidence type="ECO:0000256" key="11">
    <source>
        <dbReference type="ARBA" id="ARBA00023146"/>
    </source>
</evidence>
<evidence type="ECO:0000256" key="1">
    <source>
        <dbReference type="ARBA" id="ARBA00004496"/>
    </source>
</evidence>
<keyword evidence="8 13" id="KW-0862">Zinc</keyword>
<evidence type="ECO:0000313" key="16">
    <source>
        <dbReference type="EMBL" id="MBB5999143.1"/>
    </source>
</evidence>
<proteinExistence type="inferred from homology"/>
<keyword evidence="4 13" id="KW-0963">Cytoplasm</keyword>
<protein>
    <recommendedName>
        <fullName evidence="13">Cysteine--tRNA ligase</fullName>
        <ecNumber evidence="13">6.1.1.16</ecNumber>
    </recommendedName>
    <alternativeName>
        <fullName evidence="13">Cysteinyl-tRNA synthetase</fullName>
        <shortName evidence="13">CysRS</shortName>
    </alternativeName>
</protein>
<dbReference type="SUPFAM" id="SSF52374">
    <property type="entry name" value="Nucleotidylyl transferase"/>
    <property type="match status" value="1"/>
</dbReference>
<evidence type="ECO:0000256" key="6">
    <source>
        <dbReference type="ARBA" id="ARBA00022723"/>
    </source>
</evidence>
<dbReference type="NCBIfam" id="TIGR00435">
    <property type="entry name" value="cysS"/>
    <property type="match status" value="1"/>
</dbReference>
<dbReference type="PANTHER" id="PTHR10890:SF30">
    <property type="entry name" value="CYSTEINE--TRNA LIGASE"/>
    <property type="match status" value="1"/>
</dbReference>
<keyword evidence="17" id="KW-1185">Reference proteome</keyword>
<reference evidence="16 17" key="1">
    <citation type="submission" date="2020-08" db="EMBL/GenBank/DDBJ databases">
        <title>Sequencing the genomes of 1000 actinobacteria strains.</title>
        <authorList>
            <person name="Klenk H.-P."/>
        </authorList>
    </citation>
    <scope>NUCLEOTIDE SEQUENCE [LARGE SCALE GENOMIC DNA]</scope>
    <source>
        <strain evidence="16 17">DSM 44593</strain>
    </source>
</reference>
<dbReference type="Proteomes" id="UP000578077">
    <property type="component" value="Unassembled WGS sequence"/>
</dbReference>
<dbReference type="InterPro" id="IPR009080">
    <property type="entry name" value="tRNAsynth_Ia_anticodon-bd"/>
</dbReference>
<feature type="short sequence motif" description="'KMSKS' region" evidence="13">
    <location>
        <begin position="268"/>
        <end position="272"/>
    </location>
</feature>
<evidence type="ECO:0000256" key="9">
    <source>
        <dbReference type="ARBA" id="ARBA00022840"/>
    </source>
</evidence>
<evidence type="ECO:0000313" key="17">
    <source>
        <dbReference type="Proteomes" id="UP000578077"/>
    </source>
</evidence>
<dbReference type="GO" id="GO:0004817">
    <property type="term" value="F:cysteine-tRNA ligase activity"/>
    <property type="evidence" value="ECO:0007669"/>
    <property type="project" value="UniProtKB-UniRule"/>
</dbReference>
<evidence type="ECO:0000256" key="10">
    <source>
        <dbReference type="ARBA" id="ARBA00022917"/>
    </source>
</evidence>
<feature type="compositionally biased region" description="Basic and acidic residues" evidence="14">
    <location>
        <begin position="175"/>
        <end position="185"/>
    </location>
</feature>
<evidence type="ECO:0000259" key="15">
    <source>
        <dbReference type="SMART" id="SM00840"/>
    </source>
</evidence>
<dbReference type="SUPFAM" id="SSF47323">
    <property type="entry name" value="Anticodon-binding domain of a subclass of class I aminoacyl-tRNA synthetases"/>
    <property type="match status" value="1"/>
</dbReference>
<comment type="similarity">
    <text evidence="2 13">Belongs to the class-I aminoacyl-tRNA synthetase family.</text>
</comment>
<keyword evidence="11 13" id="KW-0030">Aminoacyl-tRNA synthetase</keyword>
<dbReference type="InterPro" id="IPR056411">
    <property type="entry name" value="CysS_C"/>
</dbReference>
<keyword evidence="7 13" id="KW-0547">Nucleotide-binding</keyword>
<evidence type="ECO:0000256" key="4">
    <source>
        <dbReference type="ARBA" id="ARBA00022490"/>
    </source>
</evidence>
<sequence>MSLRFYDTSARQVRDFTPLREGCASLYLCGATVQAQPHIGHIRSGVNFDILRRWLEYRGYRVVLCRNVTDIDDKIINVAADEGVEWWEVAERNQRAFTAAYDILGCRPPTVEPRATGHVPEMIELMQRLIDRGHAYAAGDGSGDVYFDVSSYPGYGELSNQRIDQMRGAGDTDDDRGKRDPRDFALWKGARPGEPSWDTPWGRGRPGWHLECSAMSTKYLGGSFDIHGGGLDLVFPHHENEVAQSKAAGDGFARYWLHNGLLHMSGEKMSKSLGNSLLIPYMVRKVRPVELRYFLAQAHYRSVIDYSDDALYEAAAAYQRIEGFLTRAAEVAGTVEPHAEVPEPFAEALDDDLGVSPALAVVHGAVREGNNAITEGAKERIAELGGRVRAMTGVLGLDPLSDTWSGGGDSGLRDVVDALAAVALEQRQAARERKDYAAADAIRDQLLSAGIAVEDTPRGPRWELRRG</sequence>
<comment type="cofactor">
    <cofactor evidence="13">
        <name>Zn(2+)</name>
        <dbReference type="ChEBI" id="CHEBI:29105"/>
    </cofactor>
    <text evidence="13">Binds 1 zinc ion per subunit.</text>
</comment>
<feature type="binding site" evidence="13">
    <location>
        <position position="212"/>
    </location>
    <ligand>
        <name>Zn(2+)</name>
        <dbReference type="ChEBI" id="CHEBI:29105"/>
    </ligand>
</feature>
<evidence type="ECO:0000256" key="8">
    <source>
        <dbReference type="ARBA" id="ARBA00022833"/>
    </source>
</evidence>
<dbReference type="InterPro" id="IPR014729">
    <property type="entry name" value="Rossmann-like_a/b/a_fold"/>
</dbReference>
<comment type="caution">
    <text evidence="16">The sequence shown here is derived from an EMBL/GenBank/DDBJ whole genome shotgun (WGS) entry which is preliminary data.</text>
</comment>
<keyword evidence="5 13" id="KW-0436">Ligase</keyword>
<feature type="binding site" evidence="13">
    <location>
        <position position="271"/>
    </location>
    <ligand>
        <name>ATP</name>
        <dbReference type="ChEBI" id="CHEBI:30616"/>
    </ligand>
</feature>
<evidence type="ECO:0000256" key="14">
    <source>
        <dbReference type="SAM" id="MobiDB-lite"/>
    </source>
</evidence>
<dbReference type="EMBL" id="JACHLY010000001">
    <property type="protein sequence ID" value="MBB5999143.1"/>
    <property type="molecule type" value="Genomic_DNA"/>
</dbReference>
<organism evidence="16 17">
    <name type="scientific">Streptomonospora salina</name>
    <dbReference type="NCBI Taxonomy" id="104205"/>
    <lineage>
        <taxon>Bacteria</taxon>
        <taxon>Bacillati</taxon>
        <taxon>Actinomycetota</taxon>
        <taxon>Actinomycetes</taxon>
        <taxon>Streptosporangiales</taxon>
        <taxon>Nocardiopsidaceae</taxon>
        <taxon>Streptomonospora</taxon>
    </lineage>
</organism>
<dbReference type="Gene3D" id="1.20.120.1910">
    <property type="entry name" value="Cysteine-tRNA ligase, C-terminal anti-codon recognition domain"/>
    <property type="match status" value="1"/>
</dbReference>
<accession>A0A841EDM1</accession>
<dbReference type="GO" id="GO:0005829">
    <property type="term" value="C:cytosol"/>
    <property type="evidence" value="ECO:0007669"/>
    <property type="project" value="TreeGrafter"/>
</dbReference>
<dbReference type="HAMAP" id="MF_00041">
    <property type="entry name" value="Cys_tRNA_synth"/>
    <property type="match status" value="1"/>
</dbReference>
<keyword evidence="9 13" id="KW-0067">ATP-binding</keyword>
<dbReference type="InterPro" id="IPR015273">
    <property type="entry name" value="Cys-tRNA-synt_Ia_DALR"/>
</dbReference>
<evidence type="ECO:0000256" key="12">
    <source>
        <dbReference type="ARBA" id="ARBA00047398"/>
    </source>
</evidence>